<proteinExistence type="predicted"/>
<evidence type="ECO:0000313" key="1">
    <source>
        <dbReference type="EMBL" id="JAE13267.1"/>
    </source>
</evidence>
<organism evidence="1">
    <name type="scientific">Arundo donax</name>
    <name type="common">Giant reed</name>
    <name type="synonym">Donax arundinaceus</name>
    <dbReference type="NCBI Taxonomy" id="35708"/>
    <lineage>
        <taxon>Eukaryota</taxon>
        <taxon>Viridiplantae</taxon>
        <taxon>Streptophyta</taxon>
        <taxon>Embryophyta</taxon>
        <taxon>Tracheophyta</taxon>
        <taxon>Spermatophyta</taxon>
        <taxon>Magnoliopsida</taxon>
        <taxon>Liliopsida</taxon>
        <taxon>Poales</taxon>
        <taxon>Poaceae</taxon>
        <taxon>PACMAD clade</taxon>
        <taxon>Arundinoideae</taxon>
        <taxon>Arundineae</taxon>
        <taxon>Arundo</taxon>
    </lineage>
</organism>
<protein>
    <submittedName>
        <fullName evidence="1">Uncharacterized protein</fullName>
    </submittedName>
</protein>
<sequence length="16" mass="1690">MCSATCSSCGITKQNR</sequence>
<reference evidence="1" key="1">
    <citation type="submission" date="2014-09" db="EMBL/GenBank/DDBJ databases">
        <authorList>
            <person name="Magalhaes I.L.F."/>
            <person name="Oliveira U."/>
            <person name="Santos F.R."/>
            <person name="Vidigal T.H.D.A."/>
            <person name="Brescovit A.D."/>
            <person name="Santos A.J."/>
        </authorList>
    </citation>
    <scope>NUCLEOTIDE SEQUENCE</scope>
    <source>
        <tissue evidence="1">Shoot tissue taken approximately 20 cm above the soil surface</tissue>
    </source>
</reference>
<dbReference type="EMBL" id="GBRH01184629">
    <property type="protein sequence ID" value="JAE13267.1"/>
    <property type="molecule type" value="Transcribed_RNA"/>
</dbReference>
<reference evidence="1" key="2">
    <citation type="journal article" date="2015" name="Data Brief">
        <title>Shoot transcriptome of the giant reed, Arundo donax.</title>
        <authorList>
            <person name="Barrero R.A."/>
            <person name="Guerrero F.D."/>
            <person name="Moolhuijzen P."/>
            <person name="Goolsby J.A."/>
            <person name="Tidwell J."/>
            <person name="Bellgard S.E."/>
            <person name="Bellgard M.I."/>
        </authorList>
    </citation>
    <scope>NUCLEOTIDE SEQUENCE</scope>
    <source>
        <tissue evidence="1">Shoot tissue taken approximately 20 cm above the soil surface</tissue>
    </source>
</reference>
<accession>A0A0A9FLP5</accession>
<name>A0A0A9FLP5_ARUDO</name>
<dbReference type="AlphaFoldDB" id="A0A0A9FLP5"/>